<evidence type="ECO:0000256" key="7">
    <source>
        <dbReference type="ARBA" id="ARBA00043052"/>
    </source>
</evidence>
<gene>
    <name evidence="10" type="ORF">Cgig2_028432</name>
</gene>
<evidence type="ECO:0000256" key="3">
    <source>
        <dbReference type="ARBA" id="ARBA00038980"/>
    </source>
</evidence>
<feature type="domain" description="Aldehyde dehydrogenase" evidence="9">
    <location>
        <begin position="156"/>
        <end position="215"/>
    </location>
</feature>
<evidence type="ECO:0000313" key="11">
    <source>
        <dbReference type="Proteomes" id="UP001153076"/>
    </source>
</evidence>
<evidence type="ECO:0000256" key="1">
    <source>
        <dbReference type="ARBA" id="ARBA00009986"/>
    </source>
</evidence>
<dbReference type="PANTHER" id="PTHR42991">
    <property type="entry name" value="ALDEHYDE DEHYDROGENASE"/>
    <property type="match status" value="1"/>
</dbReference>
<keyword evidence="2" id="KW-0560">Oxidoreductase</keyword>
<dbReference type="InterPro" id="IPR051020">
    <property type="entry name" value="ALDH-related_metabolic_enz"/>
</dbReference>
<name>A0A9Q1KMR3_9CARY</name>
<protein>
    <recommendedName>
        <fullName evidence="4">NADP-dependent glyceraldehyde-3-phosphate dehydrogenase</fullName>
        <ecNumber evidence="3">1.2.1.9</ecNumber>
    </recommendedName>
    <alternativeName>
        <fullName evidence="5">Glyceraldehyde-3-phosphate dehydrogenase [NADP(+)]</fullName>
    </alternativeName>
    <alternativeName>
        <fullName evidence="6">Non-phosphorylating glyceraldehyde 3-phosphate dehydrogenase</fullName>
    </alternativeName>
    <alternativeName>
        <fullName evidence="7">Triosephosphate dehydrogenase</fullName>
    </alternativeName>
</protein>
<dbReference type="AlphaFoldDB" id="A0A9Q1KMR3"/>
<proteinExistence type="inferred from homology"/>
<comment type="caution">
    <text evidence="10">The sequence shown here is derived from an EMBL/GenBank/DDBJ whole genome shotgun (WGS) entry which is preliminary data.</text>
</comment>
<feature type="domain" description="Aldehyde dehydrogenase" evidence="9">
    <location>
        <begin position="2"/>
        <end position="71"/>
    </location>
</feature>
<organism evidence="10 11">
    <name type="scientific">Carnegiea gigantea</name>
    <dbReference type="NCBI Taxonomy" id="171969"/>
    <lineage>
        <taxon>Eukaryota</taxon>
        <taxon>Viridiplantae</taxon>
        <taxon>Streptophyta</taxon>
        <taxon>Embryophyta</taxon>
        <taxon>Tracheophyta</taxon>
        <taxon>Spermatophyta</taxon>
        <taxon>Magnoliopsida</taxon>
        <taxon>eudicotyledons</taxon>
        <taxon>Gunneridae</taxon>
        <taxon>Pentapetalae</taxon>
        <taxon>Caryophyllales</taxon>
        <taxon>Cactineae</taxon>
        <taxon>Cactaceae</taxon>
        <taxon>Cactoideae</taxon>
        <taxon>Echinocereeae</taxon>
        <taxon>Carnegiea</taxon>
    </lineage>
</organism>
<dbReference type="Gene3D" id="3.40.605.10">
    <property type="entry name" value="Aldehyde Dehydrogenase, Chain A, domain 1"/>
    <property type="match status" value="2"/>
</dbReference>
<evidence type="ECO:0000256" key="2">
    <source>
        <dbReference type="ARBA" id="ARBA00023002"/>
    </source>
</evidence>
<keyword evidence="11" id="KW-1185">Reference proteome</keyword>
<dbReference type="Proteomes" id="UP001153076">
    <property type="component" value="Unassembled WGS sequence"/>
</dbReference>
<dbReference type="InterPro" id="IPR016162">
    <property type="entry name" value="Ald_DH_N"/>
</dbReference>
<evidence type="ECO:0000256" key="5">
    <source>
        <dbReference type="ARBA" id="ARBA00042470"/>
    </source>
</evidence>
<dbReference type="GO" id="GO:0008911">
    <property type="term" value="F:lactaldehyde dehydrogenase (NAD+) activity"/>
    <property type="evidence" value="ECO:0007669"/>
    <property type="project" value="TreeGrafter"/>
</dbReference>
<dbReference type="EC" id="1.2.1.9" evidence="3"/>
<dbReference type="OrthoDB" id="310895at2759"/>
<feature type="domain" description="Aldehyde dehydrogenase" evidence="9">
    <location>
        <begin position="318"/>
        <end position="366"/>
    </location>
</feature>
<sequence>MIETVKGAQKSHANTPLWKRAELLHKASAIFREHRSSIAQCLVKEIAKSAKDAITEVVRSGDIVSYCTEEAIPPFNYPANLTVSKIPPHLVAGNSVVLKPPTRVRNRIISSTTKCCITAENISCYNFSPYGWCGCTSHDSLFSLFTWLAFRKDLSVVFTGGDTGITIAEKKGTIPLQMELGGKGACVVLEDADLYLAAASIVKRGFSYRQALCLCNFYIAIFRSFCIVFDFYKRQSQIELTPKSPHLYGQRCTAMKVVLAMQSIADPLVAKVNAKIAILTPDMKIAWEEPFDLSYRLSRQTRSKKGFIIAMLVVSASSDAMETGMVQINSAPARGPDHFPFQGIKDSRISSQGIPNIIMLMTKVKSTISTCPLHRMQWAVC</sequence>
<dbReference type="PANTHER" id="PTHR42991:SF1">
    <property type="entry name" value="ALDEHYDE DEHYDROGENASE"/>
    <property type="match status" value="1"/>
</dbReference>
<evidence type="ECO:0000256" key="4">
    <source>
        <dbReference type="ARBA" id="ARBA00040853"/>
    </source>
</evidence>
<evidence type="ECO:0000259" key="9">
    <source>
        <dbReference type="Pfam" id="PF00171"/>
    </source>
</evidence>
<accession>A0A9Q1KMR3</accession>
<dbReference type="InterPro" id="IPR015590">
    <property type="entry name" value="Aldehyde_DH_dom"/>
</dbReference>
<dbReference type="EMBL" id="JAKOGI010000054">
    <property type="protein sequence ID" value="KAJ8446465.1"/>
    <property type="molecule type" value="Genomic_DNA"/>
</dbReference>
<dbReference type="InterPro" id="IPR016161">
    <property type="entry name" value="Ald_DH/histidinol_DH"/>
</dbReference>
<comment type="similarity">
    <text evidence="1">Belongs to the aldehyde dehydrogenase family.</text>
</comment>
<evidence type="ECO:0000256" key="6">
    <source>
        <dbReference type="ARBA" id="ARBA00042646"/>
    </source>
</evidence>
<reference evidence="10" key="1">
    <citation type="submission" date="2022-04" db="EMBL/GenBank/DDBJ databases">
        <title>Carnegiea gigantea Genome sequencing and assembly v2.</title>
        <authorList>
            <person name="Copetti D."/>
            <person name="Sanderson M.J."/>
            <person name="Burquez A."/>
            <person name="Wojciechowski M.F."/>
        </authorList>
    </citation>
    <scope>NUCLEOTIDE SEQUENCE</scope>
    <source>
        <strain evidence="10">SGP5-SGP5p</strain>
        <tissue evidence="10">Aerial part</tissue>
    </source>
</reference>
<evidence type="ECO:0000256" key="8">
    <source>
        <dbReference type="ARBA" id="ARBA00049186"/>
    </source>
</evidence>
<dbReference type="GO" id="GO:0008886">
    <property type="term" value="F:glyceraldehyde-3-phosphate dehydrogenase (NADP+) (non-phosphorylating) activity"/>
    <property type="evidence" value="ECO:0007669"/>
    <property type="project" value="UniProtKB-EC"/>
</dbReference>
<dbReference type="InterPro" id="IPR016163">
    <property type="entry name" value="Ald_DH_C"/>
</dbReference>
<dbReference type="Gene3D" id="3.40.309.10">
    <property type="entry name" value="Aldehyde Dehydrogenase, Chain A, domain 2"/>
    <property type="match status" value="1"/>
</dbReference>
<dbReference type="SUPFAM" id="SSF53720">
    <property type="entry name" value="ALDH-like"/>
    <property type="match status" value="2"/>
</dbReference>
<evidence type="ECO:0000313" key="10">
    <source>
        <dbReference type="EMBL" id="KAJ8446465.1"/>
    </source>
</evidence>
<dbReference type="Pfam" id="PF00171">
    <property type="entry name" value="Aldedh"/>
    <property type="match status" value="3"/>
</dbReference>
<comment type="catalytic activity">
    <reaction evidence="8">
        <text>D-glyceraldehyde 3-phosphate + NADP(+) + H2O = (2R)-3-phosphoglycerate + NADPH + 2 H(+)</text>
        <dbReference type="Rhea" id="RHEA:14669"/>
        <dbReference type="ChEBI" id="CHEBI:15377"/>
        <dbReference type="ChEBI" id="CHEBI:15378"/>
        <dbReference type="ChEBI" id="CHEBI:57783"/>
        <dbReference type="ChEBI" id="CHEBI:58272"/>
        <dbReference type="ChEBI" id="CHEBI:58349"/>
        <dbReference type="ChEBI" id="CHEBI:59776"/>
        <dbReference type="EC" id="1.2.1.9"/>
    </reaction>
</comment>